<keyword evidence="2 4" id="KW-0418">Kinase</keyword>
<dbReference type="SUPFAM" id="SSF53613">
    <property type="entry name" value="Ribokinase-like"/>
    <property type="match status" value="1"/>
</dbReference>
<dbReference type="Pfam" id="PF00294">
    <property type="entry name" value="PfkB"/>
    <property type="match status" value="1"/>
</dbReference>
<keyword evidence="1" id="KW-0808">Transferase</keyword>
<dbReference type="RefSeq" id="WP_183365872.1">
    <property type="nucleotide sequence ID" value="NZ_JACIEZ010000003.1"/>
</dbReference>
<dbReference type="GO" id="GO:0005829">
    <property type="term" value="C:cytosol"/>
    <property type="evidence" value="ECO:0007669"/>
    <property type="project" value="TreeGrafter"/>
</dbReference>
<evidence type="ECO:0000313" key="4">
    <source>
        <dbReference type="EMBL" id="MBB4064614.1"/>
    </source>
</evidence>
<keyword evidence="5" id="KW-1185">Reference proteome</keyword>
<dbReference type="PROSITE" id="PS00584">
    <property type="entry name" value="PFKB_KINASES_2"/>
    <property type="match status" value="1"/>
</dbReference>
<proteinExistence type="predicted"/>
<dbReference type="GO" id="GO:0016301">
    <property type="term" value="F:kinase activity"/>
    <property type="evidence" value="ECO:0007669"/>
    <property type="project" value="UniProtKB-KW"/>
</dbReference>
<evidence type="ECO:0000256" key="2">
    <source>
        <dbReference type="ARBA" id="ARBA00022777"/>
    </source>
</evidence>
<dbReference type="AlphaFoldDB" id="A0A7W6NKK1"/>
<dbReference type="InterPro" id="IPR029056">
    <property type="entry name" value="Ribokinase-like"/>
</dbReference>
<dbReference type="CDD" id="cd01941">
    <property type="entry name" value="YeiC_kinase_like"/>
    <property type="match status" value="1"/>
</dbReference>
<dbReference type="Gene3D" id="3.40.1190.20">
    <property type="match status" value="1"/>
</dbReference>
<evidence type="ECO:0000256" key="1">
    <source>
        <dbReference type="ARBA" id="ARBA00022679"/>
    </source>
</evidence>
<accession>A0A7W6NKK1</accession>
<feature type="domain" description="Carbohydrate kinase PfkB" evidence="3">
    <location>
        <begin position="6"/>
        <end position="292"/>
    </location>
</feature>
<comment type="caution">
    <text evidence="4">The sequence shown here is derived from an EMBL/GenBank/DDBJ whole genome shotgun (WGS) entry which is preliminary data.</text>
</comment>
<dbReference type="InterPro" id="IPR002173">
    <property type="entry name" value="Carboh/pur_kinase_PfkB_CS"/>
</dbReference>
<evidence type="ECO:0000313" key="5">
    <source>
        <dbReference type="Proteomes" id="UP000528286"/>
    </source>
</evidence>
<dbReference type="InterPro" id="IPR011611">
    <property type="entry name" value="PfkB_dom"/>
</dbReference>
<dbReference type="EMBL" id="JACIEZ010000003">
    <property type="protein sequence ID" value="MBB4064614.1"/>
    <property type="molecule type" value="Genomic_DNA"/>
</dbReference>
<sequence length="314" mass="32671">MGSSILVLGGAHIDRRGRISGETVPGASNPGSWFEEPGGGGFNAARNLSRLGHRVALVSPRGGDREGAAVGEAAAEAGIEDHPLTYLDRRTPSYTAILEADGNLVIALADMELYALFSPRRLTTLQLRARFEEAGMVVCDANLPAETLAAIAAMAAERNIPVAGIAISPAKVRRYRAALPSMSWLFLNEAEAEVIAGARPDNAADWPALLRKAGLKAGAVTRGGRQAVLFDERAAVGLTPPRPDSIADVTGAGDSFAAGVLSASLHHLPLAEAIRWGTAAALITLASPLACAPDLSAERLAEMLPLVPRAEILS</sequence>
<dbReference type="PANTHER" id="PTHR10584:SF166">
    <property type="entry name" value="RIBOKINASE"/>
    <property type="match status" value="1"/>
</dbReference>
<evidence type="ECO:0000259" key="3">
    <source>
        <dbReference type="Pfam" id="PF00294"/>
    </source>
</evidence>
<dbReference type="PANTHER" id="PTHR10584">
    <property type="entry name" value="SUGAR KINASE"/>
    <property type="match status" value="1"/>
</dbReference>
<name>A0A7W6NKK1_9HYPH</name>
<reference evidence="4 5" key="1">
    <citation type="submission" date="2020-08" db="EMBL/GenBank/DDBJ databases">
        <title>Genomic Encyclopedia of Type Strains, Phase IV (KMG-IV): sequencing the most valuable type-strain genomes for metagenomic binning, comparative biology and taxonomic classification.</title>
        <authorList>
            <person name="Goeker M."/>
        </authorList>
    </citation>
    <scope>NUCLEOTIDE SEQUENCE [LARGE SCALE GENOMIC DNA]</scope>
    <source>
        <strain evidence="4 5">DSM 29853</strain>
    </source>
</reference>
<organism evidence="4 5">
    <name type="scientific">Gellertiella hungarica</name>
    <dbReference type="NCBI Taxonomy" id="1572859"/>
    <lineage>
        <taxon>Bacteria</taxon>
        <taxon>Pseudomonadati</taxon>
        <taxon>Pseudomonadota</taxon>
        <taxon>Alphaproteobacteria</taxon>
        <taxon>Hyphomicrobiales</taxon>
        <taxon>Rhizobiaceae</taxon>
        <taxon>Gellertiella</taxon>
    </lineage>
</organism>
<gene>
    <name evidence="4" type="ORF">GGR23_001801</name>
</gene>
<dbReference type="Proteomes" id="UP000528286">
    <property type="component" value="Unassembled WGS sequence"/>
</dbReference>
<protein>
    <submittedName>
        <fullName evidence="4">Sugar/nucleoside kinase (Ribokinase family)</fullName>
    </submittedName>
</protein>